<gene>
    <name evidence="2" type="ORF">GCM10011613_23720</name>
</gene>
<dbReference type="Pfam" id="PF11157">
    <property type="entry name" value="DUF2937"/>
    <property type="match status" value="1"/>
</dbReference>
<evidence type="ECO:0000256" key="1">
    <source>
        <dbReference type="SAM" id="Phobius"/>
    </source>
</evidence>
<evidence type="ECO:0000313" key="2">
    <source>
        <dbReference type="EMBL" id="GGY78342.1"/>
    </source>
</evidence>
<keyword evidence="1" id="KW-0472">Membrane</keyword>
<name>A0ABQ3B887_9GAMM</name>
<accession>A0ABQ3B887</accession>
<evidence type="ECO:0000313" key="3">
    <source>
        <dbReference type="Proteomes" id="UP000619761"/>
    </source>
</evidence>
<feature type="transmembrane region" description="Helical" evidence="1">
    <location>
        <begin position="12"/>
        <end position="32"/>
    </location>
</feature>
<dbReference type="Proteomes" id="UP000619761">
    <property type="component" value="Unassembled WGS sequence"/>
</dbReference>
<dbReference type="EMBL" id="BMYZ01000002">
    <property type="protein sequence ID" value="GGY78342.1"/>
    <property type="molecule type" value="Genomic_DNA"/>
</dbReference>
<protein>
    <recommendedName>
        <fullName evidence="4">DUF2937 domain-containing protein</fullName>
    </recommendedName>
</protein>
<keyword evidence="1" id="KW-0812">Transmembrane</keyword>
<reference evidence="3" key="1">
    <citation type="journal article" date="2019" name="Int. J. Syst. Evol. Microbiol.">
        <title>The Global Catalogue of Microorganisms (GCM) 10K type strain sequencing project: providing services to taxonomists for standard genome sequencing and annotation.</title>
        <authorList>
            <consortium name="The Broad Institute Genomics Platform"/>
            <consortium name="The Broad Institute Genome Sequencing Center for Infectious Disease"/>
            <person name="Wu L."/>
            <person name="Ma J."/>
        </authorList>
    </citation>
    <scope>NUCLEOTIDE SEQUENCE [LARGE SCALE GENOMIC DNA]</scope>
    <source>
        <strain evidence="3">KCTC 32239</strain>
    </source>
</reference>
<keyword evidence="3" id="KW-1185">Reference proteome</keyword>
<proteinExistence type="predicted"/>
<evidence type="ECO:0008006" key="4">
    <source>
        <dbReference type="Google" id="ProtNLM"/>
    </source>
</evidence>
<keyword evidence="1" id="KW-1133">Transmembrane helix</keyword>
<sequence length="179" mass="20805">MRRQGLNFIINIFDKIVFGALLLLFFQVPILADHYLQYVSGYFAAIESQVEGFKENAAKHHYTDAYAMINDLRTNSNSVVRTDAEQKVQTMHEYEELKKTITTLQNGNIYQRAWFMFNPARWDTLKKVGENFKPGIPLSLNDIGFSILTALILSVLLMWPFRLLLTNPRRTKHYANSLR</sequence>
<comment type="caution">
    <text evidence="2">The sequence shown here is derived from an EMBL/GenBank/DDBJ whole genome shotgun (WGS) entry which is preliminary data.</text>
</comment>
<dbReference type="InterPro" id="IPR022584">
    <property type="entry name" value="DUF2937"/>
</dbReference>
<feature type="transmembrane region" description="Helical" evidence="1">
    <location>
        <begin position="143"/>
        <end position="165"/>
    </location>
</feature>
<organism evidence="2 3">
    <name type="scientific">Cellvibrio zantedeschiae</name>
    <dbReference type="NCBI Taxonomy" id="1237077"/>
    <lineage>
        <taxon>Bacteria</taxon>
        <taxon>Pseudomonadati</taxon>
        <taxon>Pseudomonadota</taxon>
        <taxon>Gammaproteobacteria</taxon>
        <taxon>Cellvibrionales</taxon>
        <taxon>Cellvibrionaceae</taxon>
        <taxon>Cellvibrio</taxon>
    </lineage>
</organism>